<keyword evidence="4" id="KW-1185">Reference proteome</keyword>
<dbReference type="RefSeq" id="WP_201427029.1">
    <property type="nucleotide sequence ID" value="NZ_JAEQMG010000041.1"/>
</dbReference>
<dbReference type="InterPro" id="IPR001206">
    <property type="entry name" value="Diacylglycerol_kinase_cat_dom"/>
</dbReference>
<dbReference type="Proteomes" id="UP000633365">
    <property type="component" value="Unassembled WGS sequence"/>
</dbReference>
<dbReference type="InterPro" id="IPR045540">
    <property type="entry name" value="YegS/DAGK_C"/>
</dbReference>
<accession>A0A934WR77</accession>
<dbReference type="GO" id="GO:0016301">
    <property type="term" value="F:kinase activity"/>
    <property type="evidence" value="ECO:0007669"/>
    <property type="project" value="UniProtKB-KW"/>
</dbReference>
<keyword evidence="3" id="KW-0808">Transferase</keyword>
<comment type="caution">
    <text evidence="3">The sequence shown here is derived from an EMBL/GenBank/DDBJ whole genome shotgun (WGS) entry which is preliminary data.</text>
</comment>
<keyword evidence="3" id="KW-0418">Kinase</keyword>
<evidence type="ECO:0000259" key="1">
    <source>
        <dbReference type="Pfam" id="PF00781"/>
    </source>
</evidence>
<dbReference type="Gene3D" id="3.40.50.10330">
    <property type="entry name" value="Probable inorganic polyphosphate/atp-NAD kinase, domain 1"/>
    <property type="match status" value="1"/>
</dbReference>
<evidence type="ECO:0000313" key="4">
    <source>
        <dbReference type="Proteomes" id="UP000633365"/>
    </source>
</evidence>
<organism evidence="3 4">
    <name type="scientific">Ruminococcus difficilis</name>
    <dbReference type="NCBI Taxonomy" id="2763069"/>
    <lineage>
        <taxon>Bacteria</taxon>
        <taxon>Bacillati</taxon>
        <taxon>Bacillota</taxon>
        <taxon>Clostridia</taxon>
        <taxon>Eubacteriales</taxon>
        <taxon>Oscillospiraceae</taxon>
        <taxon>Ruminococcus</taxon>
    </lineage>
</organism>
<dbReference type="EMBL" id="JAEQMG010000041">
    <property type="protein sequence ID" value="MBK6087847.1"/>
    <property type="molecule type" value="Genomic_DNA"/>
</dbReference>
<evidence type="ECO:0000313" key="3">
    <source>
        <dbReference type="EMBL" id="MBK6087847.1"/>
    </source>
</evidence>
<feature type="domain" description="DAGKc" evidence="1">
    <location>
        <begin position="4"/>
        <end position="101"/>
    </location>
</feature>
<protein>
    <submittedName>
        <fullName evidence="3">Diacylglycerol kinase family protein</fullName>
    </submittedName>
</protein>
<sequence>MQHYTILYNPLSDNGQGEAHAKVLTGLLEGNDLRFVDLTKNTDIKTIINSLQADDKLVISGGDGTLNRFLNDTDGMEIQNEVYFFSAGTGNDFLSSVGVEKGNLVPINQFFGKLPTVTVNGRDYKFINGVGYGIDGYCCEVGDEMREKSDKPINYTSIAIKGLLFHFKPVNATVTVDGKTEKFSNVWLAPTMFGRFYGGGMIPTPEQNREDGTVSTMVYHNCGKLKALTVFPNIFKGEHVKEEKIVKIFKGHSVTVEFNRPTALQIDGETIKNVTSYSVNI</sequence>
<name>A0A934WR77_9FIRM</name>
<dbReference type="AlphaFoldDB" id="A0A934WR77"/>
<dbReference type="Gene3D" id="2.60.200.40">
    <property type="match status" value="1"/>
</dbReference>
<feature type="domain" description="YegS/DAGK C-terminal" evidence="2">
    <location>
        <begin position="130"/>
        <end position="273"/>
    </location>
</feature>
<dbReference type="InterPro" id="IPR016064">
    <property type="entry name" value="NAD/diacylglycerol_kinase_sf"/>
</dbReference>
<gene>
    <name evidence="3" type="ORF">JKK62_04115</name>
</gene>
<dbReference type="SUPFAM" id="SSF111331">
    <property type="entry name" value="NAD kinase/diacylglycerol kinase-like"/>
    <property type="match status" value="1"/>
</dbReference>
<dbReference type="Pfam" id="PF00781">
    <property type="entry name" value="DAGK_cat"/>
    <property type="match status" value="1"/>
</dbReference>
<reference evidence="3" key="1">
    <citation type="submission" date="2021-01" db="EMBL/GenBank/DDBJ databases">
        <title>Genome public.</title>
        <authorList>
            <person name="Liu C."/>
            <person name="Sun Q."/>
        </authorList>
    </citation>
    <scope>NUCLEOTIDE SEQUENCE</scope>
    <source>
        <strain evidence="3">M6</strain>
    </source>
</reference>
<dbReference type="Pfam" id="PF19279">
    <property type="entry name" value="YegS_C"/>
    <property type="match status" value="1"/>
</dbReference>
<dbReference type="InterPro" id="IPR017438">
    <property type="entry name" value="ATP-NAD_kinase_N"/>
</dbReference>
<evidence type="ECO:0000259" key="2">
    <source>
        <dbReference type="Pfam" id="PF19279"/>
    </source>
</evidence>
<proteinExistence type="predicted"/>